<dbReference type="PANTHER" id="PTHR36304">
    <property type="entry name" value="DOMAIN GTPASE-ACTIVATING PROTEIN, PUTATIVE-RELATED-RELATED"/>
    <property type="match status" value="1"/>
</dbReference>
<evidence type="ECO:0000313" key="4">
    <source>
        <dbReference type="Proteomes" id="UP000177230"/>
    </source>
</evidence>
<accession>A0A1F5RGJ5</accession>
<proteinExistence type="predicted"/>
<evidence type="ECO:0000313" key="3">
    <source>
        <dbReference type="EMBL" id="OGF13575.1"/>
    </source>
</evidence>
<gene>
    <name evidence="3" type="ORF">A2024_07280</name>
</gene>
<reference evidence="3 4" key="1">
    <citation type="journal article" date="2016" name="Nat. Commun.">
        <title>Thousands of microbial genomes shed light on interconnected biogeochemical processes in an aquifer system.</title>
        <authorList>
            <person name="Anantharaman K."/>
            <person name="Brown C.T."/>
            <person name="Hug L.A."/>
            <person name="Sharon I."/>
            <person name="Castelle C.J."/>
            <person name="Probst A.J."/>
            <person name="Thomas B.C."/>
            <person name="Singh A."/>
            <person name="Wilkins M.J."/>
            <person name="Karaoz U."/>
            <person name="Brodie E.L."/>
            <person name="Williams K.H."/>
            <person name="Hubbard S.S."/>
            <person name="Banfield J.F."/>
        </authorList>
    </citation>
    <scope>NUCLEOTIDE SEQUENCE [LARGE SCALE GENOMIC DNA]</scope>
</reference>
<feature type="domain" description="PatA-like N-terminal" evidence="2">
    <location>
        <begin position="4"/>
        <end position="161"/>
    </location>
</feature>
<feature type="transmembrane region" description="Helical" evidence="1">
    <location>
        <begin position="258"/>
        <end position="278"/>
    </location>
</feature>
<name>A0A1F5RGJ5_9BACT</name>
<keyword evidence="1" id="KW-1133">Transmembrane helix</keyword>
<dbReference type="InterPro" id="IPR025497">
    <property type="entry name" value="PatA-like_N"/>
</dbReference>
<evidence type="ECO:0000259" key="2">
    <source>
        <dbReference type="Pfam" id="PF14332"/>
    </source>
</evidence>
<protein>
    <recommendedName>
        <fullName evidence="2">PatA-like N-terminal domain-containing protein</fullName>
    </recommendedName>
</protein>
<dbReference type="AlphaFoldDB" id="A0A1F5RGJ5"/>
<evidence type="ECO:0000256" key="1">
    <source>
        <dbReference type="SAM" id="Phobius"/>
    </source>
</evidence>
<comment type="caution">
    <text evidence="3">The sequence shown here is derived from an EMBL/GenBank/DDBJ whole genome shotgun (WGS) entry which is preliminary data.</text>
</comment>
<dbReference type="Pfam" id="PF14332">
    <property type="entry name" value="DUF4388"/>
    <property type="match status" value="1"/>
</dbReference>
<dbReference type="Proteomes" id="UP000177230">
    <property type="component" value="Unassembled WGS sequence"/>
</dbReference>
<keyword evidence="1" id="KW-0472">Membrane</keyword>
<organism evidence="3 4">
    <name type="scientific">Candidatus Edwardsbacteria bacterium GWF2_54_11</name>
    <dbReference type="NCBI Taxonomy" id="1817851"/>
    <lineage>
        <taxon>Bacteria</taxon>
        <taxon>Candidatus Edwardsiibacteriota</taxon>
    </lineage>
</organism>
<dbReference type="EMBL" id="MFFM01000015">
    <property type="protein sequence ID" value="OGF13575.1"/>
    <property type="molecule type" value="Genomic_DNA"/>
</dbReference>
<keyword evidence="1" id="KW-0812">Transmembrane</keyword>
<dbReference type="PANTHER" id="PTHR36304:SF4">
    <property type="entry name" value="DUF4388 DOMAIN-CONTAINING PROTEIN"/>
    <property type="match status" value="1"/>
</dbReference>
<sequence>MPLEGNVKEFGLADVLQFIAGNQKAGVLQLTSKNDKASIAFDHGKITGAVYGRQGRQDQLQNYLLRSKKAQQGKMESILKIQVDTGIPLGELLLKEGLMTQEEIDDLVIFKIQEVLDEVFTWSDARYKFNPEERLYQNSRSQVAVPAESLLLETLRRKDEWPAIAKTLPSDGVILKKSQDTVTGLEISTDIQQIFEMIDGSRTISQMIGETYLGRFRTFNAVYNLLLSGTVEIIHTPEPEAKVAERQAKKTASATGKIITAAAVLLGLAVLGGAGFGAHRINLLTAKKNNLIQREAVRARMGWLKNRIDVYYMLNGSYPASLNDITGDRKMIASFNYHRNEEEAGYRLEARQ</sequence>